<dbReference type="EMBL" id="AGNL01047845">
    <property type="protein sequence ID" value="EJK46283.1"/>
    <property type="molecule type" value="Genomic_DNA"/>
</dbReference>
<protein>
    <submittedName>
        <fullName evidence="2">Uncharacterized protein</fullName>
    </submittedName>
</protein>
<feature type="region of interest" description="Disordered" evidence="1">
    <location>
        <begin position="142"/>
        <end position="196"/>
    </location>
</feature>
<reference evidence="2 3" key="1">
    <citation type="journal article" date="2012" name="Genome Biol.">
        <title>Genome and low-iron response of an oceanic diatom adapted to chronic iron limitation.</title>
        <authorList>
            <person name="Lommer M."/>
            <person name="Specht M."/>
            <person name="Roy A.S."/>
            <person name="Kraemer L."/>
            <person name="Andreson R."/>
            <person name="Gutowska M.A."/>
            <person name="Wolf J."/>
            <person name="Bergner S.V."/>
            <person name="Schilhabel M.B."/>
            <person name="Klostermeier U.C."/>
            <person name="Beiko R.G."/>
            <person name="Rosenstiel P."/>
            <person name="Hippler M."/>
            <person name="Laroche J."/>
        </authorList>
    </citation>
    <scope>NUCLEOTIDE SEQUENCE [LARGE SCALE GENOMIC DNA]</scope>
    <source>
        <strain evidence="2 3">CCMP1005</strain>
    </source>
</reference>
<gene>
    <name evidence="2" type="ORF">THAOC_35056</name>
</gene>
<evidence type="ECO:0000256" key="1">
    <source>
        <dbReference type="SAM" id="MobiDB-lite"/>
    </source>
</evidence>
<accession>K0R1H8</accession>
<evidence type="ECO:0000313" key="3">
    <source>
        <dbReference type="Proteomes" id="UP000266841"/>
    </source>
</evidence>
<feature type="region of interest" description="Disordered" evidence="1">
    <location>
        <begin position="285"/>
        <end position="387"/>
    </location>
</feature>
<comment type="caution">
    <text evidence="2">The sequence shown here is derived from an EMBL/GenBank/DDBJ whole genome shotgun (WGS) entry which is preliminary data.</text>
</comment>
<proteinExistence type="predicted"/>
<dbReference type="Proteomes" id="UP000266841">
    <property type="component" value="Unassembled WGS sequence"/>
</dbReference>
<evidence type="ECO:0000313" key="2">
    <source>
        <dbReference type="EMBL" id="EJK46283.1"/>
    </source>
</evidence>
<feature type="compositionally biased region" description="Basic and acidic residues" evidence="1">
    <location>
        <begin position="143"/>
        <end position="156"/>
    </location>
</feature>
<sequence length="653" mass="71148">MEVAEECIPDQNRPPIPILASAKAVDPAMTDDFGLEVEHCSTPRNYTVNYKYVQMDVEALNDGYLPIFIDLWQSLPMVRSLAFGLFLQIRGSIAFRRADPKHYLPPLIPSAQDWGKKKNKGPDPSISPIAASMKLIAGAEPEAGERAKCRSEDGKRATRGAATAAGSGETDSFDELRHWTSHQRTPTERARSEAEDPHSRGFVCTFRGSIRVCSSGGLVAGASSRAEILSGLLAGRPVDRLLPSSGVSVVGLEQRRAGPSLARPPPGETGMRHRLPRTVVGASAVGGAGVGRHRVADGDESPSWAVAPLTRSGLRDESNLEEADPASRALTHPSQASSVALWSLGRRRGEHGRSLSPRGGEQTRAGQRENQPAEGVSSKKGAASPRRALHECREYLERGRRMRKCGRWDGKDAEVRRRSRVEMSKNTLAQLLGWQQATRRHPNGGFRGLPRWVPHYLPTIGGMIAKMAAVGEYLLSLPPQRGAVGGSVIALARLLARAEAQRDRSYDGREELSVGDLLLDLYCSLSLGPPAWREWRGRCGRTGNVAREYGRDGSPPTRPWAERPPQRRRQNREAMSQKGRRCRKGRMGNQSKRSRAVGPSDYAAVASPEDSVSLGLTGVRRTANAHGAADYRSPEAFSEGRRTDDPATLALRP</sequence>
<feature type="region of interest" description="Disordered" evidence="1">
    <location>
        <begin position="543"/>
        <end position="653"/>
    </location>
</feature>
<name>K0R1H8_THAOC</name>
<keyword evidence="3" id="KW-1185">Reference proteome</keyword>
<organism evidence="2 3">
    <name type="scientific">Thalassiosira oceanica</name>
    <name type="common">Marine diatom</name>
    <dbReference type="NCBI Taxonomy" id="159749"/>
    <lineage>
        <taxon>Eukaryota</taxon>
        <taxon>Sar</taxon>
        <taxon>Stramenopiles</taxon>
        <taxon>Ochrophyta</taxon>
        <taxon>Bacillariophyta</taxon>
        <taxon>Coscinodiscophyceae</taxon>
        <taxon>Thalassiosirophycidae</taxon>
        <taxon>Thalassiosirales</taxon>
        <taxon>Thalassiosiraceae</taxon>
        <taxon>Thalassiosira</taxon>
    </lineage>
</organism>
<feature type="compositionally biased region" description="Basic and acidic residues" evidence="1">
    <location>
        <begin position="185"/>
        <end position="196"/>
    </location>
</feature>
<dbReference type="AlphaFoldDB" id="K0R1H8"/>